<keyword evidence="2" id="KW-0732">Signal</keyword>
<name>A0AAD5WWI7_9PEZI</name>
<evidence type="ECO:0000313" key="4">
    <source>
        <dbReference type="Proteomes" id="UP001201980"/>
    </source>
</evidence>
<organism evidence="3 4">
    <name type="scientific">Zalerion maritima</name>
    <dbReference type="NCBI Taxonomy" id="339359"/>
    <lineage>
        <taxon>Eukaryota</taxon>
        <taxon>Fungi</taxon>
        <taxon>Dikarya</taxon>
        <taxon>Ascomycota</taxon>
        <taxon>Pezizomycotina</taxon>
        <taxon>Sordariomycetes</taxon>
        <taxon>Lulworthiomycetidae</taxon>
        <taxon>Lulworthiales</taxon>
        <taxon>Lulworthiaceae</taxon>
        <taxon>Zalerion</taxon>
    </lineage>
</organism>
<feature type="region of interest" description="Disordered" evidence="1">
    <location>
        <begin position="243"/>
        <end position="279"/>
    </location>
</feature>
<dbReference type="Proteomes" id="UP001201980">
    <property type="component" value="Unassembled WGS sequence"/>
</dbReference>
<evidence type="ECO:0000313" key="3">
    <source>
        <dbReference type="EMBL" id="KAJ2904726.1"/>
    </source>
</evidence>
<protein>
    <submittedName>
        <fullName evidence="3">Uncharacterized protein</fullName>
    </submittedName>
</protein>
<comment type="caution">
    <text evidence="3">The sequence shown here is derived from an EMBL/GenBank/DDBJ whole genome shotgun (WGS) entry which is preliminary data.</text>
</comment>
<accession>A0AAD5WWI7</accession>
<dbReference type="EMBL" id="JAKWBI020000046">
    <property type="protein sequence ID" value="KAJ2904726.1"/>
    <property type="molecule type" value="Genomic_DNA"/>
</dbReference>
<evidence type="ECO:0000256" key="1">
    <source>
        <dbReference type="SAM" id="MobiDB-lite"/>
    </source>
</evidence>
<feature type="compositionally biased region" description="Low complexity" evidence="1">
    <location>
        <begin position="249"/>
        <end position="276"/>
    </location>
</feature>
<sequence>MFLLSSLFLVGLAAALPVDEGKVTTTDTDCPRTLCIDGLSPCGTRWGGCYDVCQPTLSPTMPPCETEAPEATTSAISISTIETTTVSNCSSQTVCWDGINECGQTYGGCFPDCTPWPTFTPPPCNETSTAASAPTTTLSSTTTGDDCSGMTVCADYVNECGMWYGGCFPDCTPWPTFSPPACPTTTTITTMDDMDVTSSIATSTEEDCMTQTVCIDMGNECGMMYGSCFPNCTPWPTITPPPCPDGGNSSTTATTITTTPSTSNSSTTTPTTMTTSELVPVPAPTGDECPWLCVDYINDCGMMYGGCFEECPGAPWPTFEAPPCPSESSTATSGSTTMTIKTVY</sequence>
<evidence type="ECO:0000256" key="2">
    <source>
        <dbReference type="SAM" id="SignalP"/>
    </source>
</evidence>
<gene>
    <name evidence="3" type="ORF">MKZ38_007344</name>
</gene>
<proteinExistence type="predicted"/>
<feature type="signal peptide" evidence="2">
    <location>
        <begin position="1"/>
        <end position="15"/>
    </location>
</feature>
<feature type="chain" id="PRO_5042251547" evidence="2">
    <location>
        <begin position="16"/>
        <end position="344"/>
    </location>
</feature>
<keyword evidence="4" id="KW-1185">Reference proteome</keyword>
<reference evidence="3" key="1">
    <citation type="submission" date="2022-07" db="EMBL/GenBank/DDBJ databases">
        <title>Draft genome sequence of Zalerion maritima ATCC 34329, a (micro)plastics degrading marine fungus.</title>
        <authorList>
            <person name="Paco A."/>
            <person name="Goncalves M.F.M."/>
            <person name="Rocha-Santos T.A.P."/>
            <person name="Alves A."/>
        </authorList>
    </citation>
    <scope>NUCLEOTIDE SEQUENCE</scope>
    <source>
        <strain evidence="3">ATCC 34329</strain>
    </source>
</reference>
<dbReference type="AlphaFoldDB" id="A0AAD5WWI7"/>